<dbReference type="AlphaFoldDB" id="A0A645IH23"/>
<protein>
    <submittedName>
        <fullName evidence="1">Uncharacterized protein</fullName>
    </submittedName>
</protein>
<organism evidence="1">
    <name type="scientific">bioreactor metagenome</name>
    <dbReference type="NCBI Taxonomy" id="1076179"/>
    <lineage>
        <taxon>unclassified sequences</taxon>
        <taxon>metagenomes</taxon>
        <taxon>ecological metagenomes</taxon>
    </lineage>
</organism>
<comment type="caution">
    <text evidence="1">The sequence shown here is derived from an EMBL/GenBank/DDBJ whole genome shotgun (WGS) entry which is preliminary data.</text>
</comment>
<evidence type="ECO:0000313" key="1">
    <source>
        <dbReference type="EMBL" id="MPN50598.1"/>
    </source>
</evidence>
<gene>
    <name evidence="1" type="ORF">SDC9_198229</name>
</gene>
<dbReference type="EMBL" id="VSSQ01114925">
    <property type="protein sequence ID" value="MPN50598.1"/>
    <property type="molecule type" value="Genomic_DNA"/>
</dbReference>
<accession>A0A645IH23</accession>
<reference evidence="1" key="1">
    <citation type="submission" date="2019-08" db="EMBL/GenBank/DDBJ databases">
        <authorList>
            <person name="Kucharzyk K."/>
            <person name="Murdoch R.W."/>
            <person name="Higgins S."/>
            <person name="Loffler F."/>
        </authorList>
    </citation>
    <scope>NUCLEOTIDE SEQUENCE</scope>
</reference>
<name>A0A645IH23_9ZZZZ</name>
<proteinExistence type="predicted"/>
<sequence>MPILPACATSIPSGRLPFIGKSQDRPTGSPASRAEEISLISRGSKIRRSFSTAQTSTANRPFISVAVVITAVAPKSSATSWASLLAPPICPDRMGITNLPPSSMTRTAGSFSFPFKCGATVRTAMPAAPIKMIPFLALKAFFVNSPRSSLRQLTFS</sequence>